<dbReference type="Gene3D" id="2.60.40.10">
    <property type="entry name" value="Immunoglobulins"/>
    <property type="match status" value="1"/>
</dbReference>
<accession>A0ABU3HA26</accession>
<dbReference type="PANTHER" id="PTHR43308">
    <property type="entry name" value="OUTER MEMBRANE PROTEIN ALPHA-RELATED"/>
    <property type="match status" value="1"/>
</dbReference>
<evidence type="ECO:0008006" key="6">
    <source>
        <dbReference type="Google" id="ProtNLM"/>
    </source>
</evidence>
<keyword evidence="5" id="KW-1185">Reference proteome</keyword>
<feature type="region of interest" description="Disordered" evidence="1">
    <location>
        <begin position="437"/>
        <end position="528"/>
    </location>
</feature>
<dbReference type="InterPro" id="IPR001119">
    <property type="entry name" value="SLH_dom"/>
</dbReference>
<feature type="compositionally biased region" description="Pro residues" evidence="1">
    <location>
        <begin position="515"/>
        <end position="526"/>
    </location>
</feature>
<dbReference type="InterPro" id="IPR003961">
    <property type="entry name" value="FN3_dom"/>
</dbReference>
<dbReference type="SUPFAM" id="SSF50998">
    <property type="entry name" value="Quinoprotein alcohol dehydrogenase-like"/>
    <property type="match status" value="1"/>
</dbReference>
<name>A0ABU3HA26_9BACL</name>
<dbReference type="EMBL" id="JAUSUY010000013">
    <property type="protein sequence ID" value="MDT3427669.1"/>
    <property type="molecule type" value="Genomic_DNA"/>
</dbReference>
<dbReference type="InterPro" id="IPR051465">
    <property type="entry name" value="Cell_Envelope_Struct_Comp"/>
</dbReference>
<dbReference type="InterPro" id="IPR036116">
    <property type="entry name" value="FN3_sf"/>
</dbReference>
<evidence type="ECO:0000259" key="3">
    <source>
        <dbReference type="PROSITE" id="PS51272"/>
    </source>
</evidence>
<sequence>MARLLGKIAFIVMFFVVQVLSFSGVSHAGSEPSLHDINRHWAEAEINEWVGNGLISGYADRTFQPDKVITRAEFIALANKAFGFSHKADSTFPDVPQGKWYYNDVAKAKFTGYISGFGDGTFGPDRPVTREQSAKIIYQLMQLEGVTVARDTAAFQDEQQMSAWSKPYIQAVASKGYLRGYPDRSFRPQKPITRAEAVVMLDQAVGQLVHQPGTYEPKNPVEGNLTINSGGVTIRNAVIKGDLILAAGIGEGEVLLDRVTVEGRTIVNGGGENSVVIQDSTMNQMVVRKDLGRVRIFAKGDTSISNTIVQSGAKLEQEEGNEGFKSVSVESTTVNDVVQFEGTFIKVAVKATATIEISDQSTIALLETYAGSEGSAIKLLDNAVLKEIILQAAAKVAGEGTILKAVINVEGVSFERTVKEYILSELVKHVVINGKEVGSPPVPTVSSPGGVNTSPGPVTPTPVSPAPASPAPVSPAPVSPAPASPAPVSPTPVSPAPVSPTPVPPVVDPGNPGSPEQPPGEQPAPEPGKVLDVRAAFIVQDKLYTLYETTDDYSDVKWNVTNSVTQDTYKTEYAETVEDVGIYSISGGVLPPAPYDVTHPDSSQHYSGVMLSSVTVNDSVYAKVYYSGDEMITYQINDSYAVHDLDNQLPEQAVPLTTGDTLAMVYGDQFQVFATWNGSDWELVAINDQLEAPTHLAASTVSNREISLQWDPVANADQYRIYYSATPDGEFVSLKDQYGEPLTVTGTTYVDGTNLPHTTRYYVVTAAKAGIGLESGPSNVAFATTYYNTHIGLDFQITDTVRHPSEPILYITDKSNKKLYRVNYATGDKDSISFALAPESLTYADGKIYVSLLKAEHSSYTDIAQQQGAIAVVDAATFTLAGTHDIAIDPFDIAADRSGHLYVASGSGQWTEIRSYDLNTFAQIATSDIRQASYIQMHPVLNKLYSITTDTSPRDLSAYNITNGQYVEPSYPGGYDSPYHGEYTLTKNFTISPDGAYIFNGFGNVFMATNNKYDDMKYVYGLGQPFAAVAFDLPNNKFYTTWNSAIQIYDYNNFKQTGFYHLDGAAQYVFNDTDQLFAISALAGKNIIEVVEKNTLEAAPPANVSGIQLDGRVVDIAYDSVNQKAYAIDEAFNNLYVVDLQTQSIADTVKLPYRPAGLTLSEDGYSIFIVNDDLNQLVTEVRLSDLQVIRHLSYTSVKDTGDFSDRHIYHKAGLLYVVMGDWEPTLLTFNSATFASVNYGTAIKGVGELAFSGDKSKFFYWYQNGWSAGSAGSNVFAYSVSGNSVTKLGQSNLGYPNFLRDPLDTPVIVLESQGKLVVKNKVFDLNNVSQVIGTLPEPIYAANSTGELLVGKNGIYDAATYQKVEALSLGSATEIFFDRNGKLYYLVNGALMSVQK</sequence>
<dbReference type="SUPFAM" id="SSF101898">
    <property type="entry name" value="NHL repeat"/>
    <property type="match status" value="1"/>
</dbReference>
<dbReference type="InterPro" id="IPR013783">
    <property type="entry name" value="Ig-like_fold"/>
</dbReference>
<dbReference type="InterPro" id="IPR011047">
    <property type="entry name" value="Quinoprotein_ADH-like_sf"/>
</dbReference>
<evidence type="ECO:0000313" key="5">
    <source>
        <dbReference type="Proteomes" id="UP001248709"/>
    </source>
</evidence>
<dbReference type="Pfam" id="PF00395">
    <property type="entry name" value="SLH"/>
    <property type="match status" value="3"/>
</dbReference>
<protein>
    <recommendedName>
        <fullName evidence="6">S-layer homology domain-containing protein</fullName>
    </recommendedName>
</protein>
<dbReference type="InterPro" id="IPR015943">
    <property type="entry name" value="WD40/YVTN_repeat-like_dom_sf"/>
</dbReference>
<comment type="caution">
    <text evidence="4">The sequence shown here is derived from an EMBL/GenBank/DDBJ whole genome shotgun (WGS) entry which is preliminary data.</text>
</comment>
<dbReference type="RefSeq" id="WP_025699095.1">
    <property type="nucleotide sequence ID" value="NZ_JAUSUY010000013.1"/>
</dbReference>
<dbReference type="Proteomes" id="UP001248709">
    <property type="component" value="Unassembled WGS sequence"/>
</dbReference>
<reference evidence="4 5" key="1">
    <citation type="submission" date="2023-07" db="EMBL/GenBank/DDBJ databases">
        <title>Genomic Encyclopedia of Type Strains, Phase IV (KMG-IV): sequencing the most valuable type-strain genomes for metagenomic binning, comparative biology and taxonomic classification.</title>
        <authorList>
            <person name="Goeker M."/>
        </authorList>
    </citation>
    <scope>NUCLEOTIDE SEQUENCE [LARGE SCALE GENOMIC DNA]</scope>
    <source>
        <strain evidence="4 5">T98</strain>
    </source>
</reference>
<evidence type="ECO:0000313" key="4">
    <source>
        <dbReference type="EMBL" id="MDT3427669.1"/>
    </source>
</evidence>
<feature type="compositionally biased region" description="Low complexity" evidence="1">
    <location>
        <begin position="444"/>
        <end position="456"/>
    </location>
</feature>
<proteinExistence type="predicted"/>
<dbReference type="PROSITE" id="PS50853">
    <property type="entry name" value="FN3"/>
    <property type="match status" value="1"/>
</dbReference>
<feature type="domain" description="SLH" evidence="3">
    <location>
        <begin position="152"/>
        <end position="215"/>
    </location>
</feature>
<dbReference type="Gene3D" id="2.130.10.10">
    <property type="entry name" value="YVTN repeat-like/Quinoprotein amine dehydrogenase"/>
    <property type="match status" value="2"/>
</dbReference>
<dbReference type="SUPFAM" id="SSF49265">
    <property type="entry name" value="Fibronectin type III"/>
    <property type="match status" value="1"/>
</dbReference>
<feature type="compositionally biased region" description="Pro residues" evidence="1">
    <location>
        <begin position="457"/>
        <end position="507"/>
    </location>
</feature>
<evidence type="ECO:0000256" key="1">
    <source>
        <dbReference type="SAM" id="MobiDB-lite"/>
    </source>
</evidence>
<dbReference type="PROSITE" id="PS51272">
    <property type="entry name" value="SLH"/>
    <property type="match status" value="3"/>
</dbReference>
<feature type="domain" description="SLH" evidence="3">
    <location>
        <begin position="88"/>
        <end position="151"/>
    </location>
</feature>
<evidence type="ECO:0000259" key="2">
    <source>
        <dbReference type="PROSITE" id="PS50853"/>
    </source>
</evidence>
<feature type="domain" description="SLH" evidence="3">
    <location>
        <begin position="29"/>
        <end position="87"/>
    </location>
</feature>
<organism evidence="4 5">
    <name type="scientific">Paenibacillus forsythiae</name>
    <dbReference type="NCBI Taxonomy" id="365616"/>
    <lineage>
        <taxon>Bacteria</taxon>
        <taxon>Bacillati</taxon>
        <taxon>Bacillota</taxon>
        <taxon>Bacilli</taxon>
        <taxon>Bacillales</taxon>
        <taxon>Paenibacillaceae</taxon>
        <taxon>Paenibacillus</taxon>
    </lineage>
</organism>
<feature type="domain" description="Fibronectin type-III" evidence="2">
    <location>
        <begin position="692"/>
        <end position="788"/>
    </location>
</feature>
<gene>
    <name evidence="4" type="ORF">J2Z22_003232</name>
</gene>
<dbReference type="CDD" id="cd00063">
    <property type="entry name" value="FN3"/>
    <property type="match status" value="1"/>
</dbReference>